<dbReference type="Proteomes" id="UP001377168">
    <property type="component" value="Unassembled WGS sequence"/>
</dbReference>
<dbReference type="EMBL" id="JBBKAJ010000011">
    <property type="protein sequence ID" value="MEJ8632232.1"/>
    <property type="molecule type" value="Genomic_DNA"/>
</dbReference>
<proteinExistence type="predicted"/>
<evidence type="ECO:0000313" key="2">
    <source>
        <dbReference type="Proteomes" id="UP001377168"/>
    </source>
</evidence>
<name>A0ACC6PMQ9_9ACTN</name>
<sequence length="227" mass="24231">MATSLVALAGVSLTVAPDAAASGTPPIKVDPLNVAVSLSVESVEVSGISDADGPDRPDLEMYGYASATPSKGELGVWQLGKCVVKYPSPTGLIWSSAGETGWSTDSCSPKNVVNDSPVNFAEAWLCAADNYGPPKPDFDCAREPYQNHWLAHLDSYEKVQFAYDFEDYDELSADDSVCEAKVSFAVTPRMLKPGASTTFNVSTPKEDDDDAACIVKFKIEYETAQPA</sequence>
<keyword evidence="2" id="KW-1185">Reference proteome</keyword>
<gene>
    <name evidence="1" type="ORF">WKI67_01965</name>
</gene>
<reference evidence="1" key="1">
    <citation type="submission" date="2024-03" db="EMBL/GenBank/DDBJ databases">
        <title>Novel Streptomyces species of biotechnological and ecological value are a feature of Machair soil.</title>
        <authorList>
            <person name="Prole J.R."/>
            <person name="Goodfellow M."/>
            <person name="Allenby N."/>
            <person name="Ward A.C."/>
        </authorList>
    </citation>
    <scope>NUCLEOTIDE SEQUENCE</scope>
    <source>
        <strain evidence="1">MS2.AVA.5</strain>
    </source>
</reference>
<evidence type="ECO:0000313" key="1">
    <source>
        <dbReference type="EMBL" id="MEJ8632232.1"/>
    </source>
</evidence>
<organism evidence="1 2">
    <name type="scientific">Streptomyces achmelvichensis</name>
    <dbReference type="NCBI Taxonomy" id="3134111"/>
    <lineage>
        <taxon>Bacteria</taxon>
        <taxon>Bacillati</taxon>
        <taxon>Actinomycetota</taxon>
        <taxon>Actinomycetes</taxon>
        <taxon>Kitasatosporales</taxon>
        <taxon>Streptomycetaceae</taxon>
        <taxon>Streptomyces</taxon>
    </lineage>
</organism>
<accession>A0ACC6PMQ9</accession>
<comment type="caution">
    <text evidence="1">The sequence shown here is derived from an EMBL/GenBank/DDBJ whole genome shotgun (WGS) entry which is preliminary data.</text>
</comment>
<protein>
    <submittedName>
        <fullName evidence="1">Uncharacterized protein</fullName>
    </submittedName>
</protein>